<dbReference type="InterPro" id="IPR051276">
    <property type="entry name" value="Saccharopine_DH-like_oxidrdct"/>
</dbReference>
<proteinExistence type="inferred from homology"/>
<sequence>MSHQYDLVLYGASGFTGAYVLEALVNSEFYNLAEKVSFAVAGRSESKLKKTLNEVSKLTGKDLSQTPIILADSSNTNDLSKMAQQAKVIINVVGPYRLHGEAVVKAAVENGASHVDISGEPAWLEAMQMKYGEEAKRNGVYVVGGCGWDSIPCDLGVNYLKQHFPGTLSHAETFCQIKQGEAGYSFNSGTYQTLILGMWQAKNDGLGKIRKAIMPEKPQKTKFRPARRGMLWWNDTLQAYCLPFMGADKSVVTRSQYYDAVVNKAYPVAIETYMRISSLFWGVMLIAWLYMFNIAVKYDFTRQILQKYPDQCSFYMFKESGPTREQAKQASFIYWFIGYGWENQNQPNPEEARKRLLLLDVMDLMLDTLLQLDKMVEHLPLQLLSRALKFTTDWLLLELPFD</sequence>
<keyword evidence="4" id="KW-1185">Reference proteome</keyword>
<dbReference type="PANTHER" id="PTHR12286:SF5">
    <property type="entry name" value="SACCHAROPINE DEHYDROGENASE-LIKE OXIDOREDUCTASE"/>
    <property type="match status" value="1"/>
</dbReference>
<comment type="similarity">
    <text evidence="1">Belongs to the saccharopine dehydrogenase family.</text>
</comment>
<dbReference type="Proteomes" id="UP000887574">
    <property type="component" value="Unplaced"/>
</dbReference>
<dbReference type="Gene3D" id="3.40.50.720">
    <property type="entry name" value="NAD(P)-binding Rossmann-like Domain"/>
    <property type="match status" value="1"/>
</dbReference>
<evidence type="ECO:0000259" key="3">
    <source>
        <dbReference type="Pfam" id="PF03435"/>
    </source>
</evidence>
<dbReference type="InterPro" id="IPR036291">
    <property type="entry name" value="NAD(P)-bd_dom_sf"/>
</dbReference>
<dbReference type="AlphaFoldDB" id="A0A915CPV1"/>
<keyword evidence="2" id="KW-0472">Membrane</keyword>
<keyword evidence="2" id="KW-1133">Transmembrane helix</keyword>
<dbReference type="SUPFAM" id="SSF51735">
    <property type="entry name" value="NAD(P)-binding Rossmann-fold domains"/>
    <property type="match status" value="1"/>
</dbReference>
<dbReference type="GO" id="GO:0005886">
    <property type="term" value="C:plasma membrane"/>
    <property type="evidence" value="ECO:0007669"/>
    <property type="project" value="TreeGrafter"/>
</dbReference>
<dbReference type="FunFam" id="3.40.50.720:FF:000178">
    <property type="entry name" value="Saccharopine dehydrogenase-like oxidoreductase"/>
    <property type="match status" value="1"/>
</dbReference>
<keyword evidence="2" id="KW-0812">Transmembrane</keyword>
<organism evidence="4 5">
    <name type="scientific">Ditylenchus dipsaci</name>
    <dbReference type="NCBI Taxonomy" id="166011"/>
    <lineage>
        <taxon>Eukaryota</taxon>
        <taxon>Metazoa</taxon>
        <taxon>Ecdysozoa</taxon>
        <taxon>Nematoda</taxon>
        <taxon>Chromadorea</taxon>
        <taxon>Rhabditida</taxon>
        <taxon>Tylenchina</taxon>
        <taxon>Tylenchomorpha</taxon>
        <taxon>Sphaerularioidea</taxon>
        <taxon>Anguinidae</taxon>
        <taxon>Anguininae</taxon>
        <taxon>Ditylenchus</taxon>
    </lineage>
</organism>
<accession>A0A915CPV1</accession>
<dbReference type="GO" id="GO:0005811">
    <property type="term" value="C:lipid droplet"/>
    <property type="evidence" value="ECO:0007669"/>
    <property type="project" value="TreeGrafter"/>
</dbReference>
<evidence type="ECO:0000256" key="2">
    <source>
        <dbReference type="SAM" id="Phobius"/>
    </source>
</evidence>
<dbReference type="Pfam" id="PF03435">
    <property type="entry name" value="Sacchrp_dh_NADP"/>
    <property type="match status" value="1"/>
</dbReference>
<dbReference type="GO" id="GO:0005739">
    <property type="term" value="C:mitochondrion"/>
    <property type="evidence" value="ECO:0007669"/>
    <property type="project" value="TreeGrafter"/>
</dbReference>
<dbReference type="GO" id="GO:0009247">
    <property type="term" value="P:glycolipid biosynthetic process"/>
    <property type="evidence" value="ECO:0007669"/>
    <property type="project" value="TreeGrafter"/>
</dbReference>
<evidence type="ECO:0000313" key="4">
    <source>
        <dbReference type="Proteomes" id="UP000887574"/>
    </source>
</evidence>
<reference evidence="5" key="1">
    <citation type="submission" date="2022-11" db="UniProtKB">
        <authorList>
            <consortium name="WormBaseParasite"/>
        </authorList>
    </citation>
    <scope>IDENTIFICATION</scope>
</reference>
<name>A0A915CPV1_9BILA</name>
<dbReference type="PANTHER" id="PTHR12286">
    <property type="entry name" value="SACCHAROPINE DEHYDROGENASE-LIKE OXIDOREDUCTASE"/>
    <property type="match status" value="1"/>
</dbReference>
<evidence type="ECO:0000313" key="5">
    <source>
        <dbReference type="WBParaSite" id="jg10844"/>
    </source>
</evidence>
<feature type="transmembrane region" description="Helical" evidence="2">
    <location>
        <begin position="279"/>
        <end position="296"/>
    </location>
</feature>
<evidence type="ECO:0000256" key="1">
    <source>
        <dbReference type="ARBA" id="ARBA00038048"/>
    </source>
</evidence>
<dbReference type="InterPro" id="IPR005097">
    <property type="entry name" value="Sacchrp_dh_NADP-bd"/>
</dbReference>
<feature type="domain" description="Saccharopine dehydrogenase NADP binding" evidence="3">
    <location>
        <begin position="8"/>
        <end position="143"/>
    </location>
</feature>
<protein>
    <submittedName>
        <fullName evidence="5">Saccharopine dehydrogenase NADP binding domain-containing protein</fullName>
    </submittedName>
</protein>
<dbReference type="WBParaSite" id="jg10844">
    <property type="protein sequence ID" value="jg10844"/>
    <property type="gene ID" value="jg10844"/>
</dbReference>